<dbReference type="AlphaFoldDB" id="A0A7C5RT37"/>
<proteinExistence type="inferred from homology"/>
<protein>
    <recommendedName>
        <fullName evidence="5">Hydrogenase maturation factor HypA</fullName>
    </recommendedName>
</protein>
<dbReference type="HAMAP" id="MF_00213">
    <property type="entry name" value="HypA_HybF"/>
    <property type="match status" value="1"/>
</dbReference>
<sequence>MHELSLAMALLDALTERLQDRSEVRVTTVYLRIGPLAGVVDSALRSAFEVAALGTCAEGARLVIERTPLVVRCRLCEHQQQLDETDGEEPHPLLFGLVSLPSACPSCGAPTLEVVGGDELDLVAAEVVHG</sequence>
<evidence type="ECO:0000256" key="3">
    <source>
        <dbReference type="ARBA" id="ARBA00022723"/>
    </source>
</evidence>
<evidence type="ECO:0000256" key="1">
    <source>
        <dbReference type="ARBA" id="ARBA00010748"/>
    </source>
</evidence>
<keyword evidence="2 5" id="KW-0533">Nickel</keyword>
<dbReference type="GO" id="GO:0016151">
    <property type="term" value="F:nickel cation binding"/>
    <property type="evidence" value="ECO:0007669"/>
    <property type="project" value="UniProtKB-UniRule"/>
</dbReference>
<gene>
    <name evidence="5" type="primary">hypA</name>
    <name evidence="6" type="ORF">ENM21_03115</name>
</gene>
<feature type="binding site" evidence="5">
    <location>
        <position position="107"/>
    </location>
    <ligand>
        <name>Zn(2+)</name>
        <dbReference type="ChEBI" id="CHEBI:29105"/>
    </ligand>
</feature>
<dbReference type="PANTHER" id="PTHR34535">
    <property type="entry name" value="HYDROGENASE MATURATION FACTOR HYPA"/>
    <property type="match status" value="1"/>
</dbReference>
<name>A0A7C5RT37_THERO</name>
<dbReference type="EMBL" id="DRWX01000153">
    <property type="protein sequence ID" value="HHM96187.1"/>
    <property type="molecule type" value="Genomic_DNA"/>
</dbReference>
<reference evidence="6" key="1">
    <citation type="journal article" date="2020" name="mSystems">
        <title>Genome- and Community-Level Interaction Insights into Carbon Utilization and Element Cycling Functions of Hydrothermarchaeota in Hydrothermal Sediment.</title>
        <authorList>
            <person name="Zhou Z."/>
            <person name="Liu Y."/>
            <person name="Xu W."/>
            <person name="Pan J."/>
            <person name="Luo Z.H."/>
            <person name="Li M."/>
        </authorList>
    </citation>
    <scope>NUCLEOTIDE SEQUENCE [LARGE SCALE GENOMIC DNA]</scope>
    <source>
        <strain evidence="6">SpSt-1065</strain>
    </source>
</reference>
<feature type="binding site" evidence="5">
    <location>
        <position position="73"/>
    </location>
    <ligand>
        <name>Zn(2+)</name>
        <dbReference type="ChEBI" id="CHEBI:29105"/>
    </ligand>
</feature>
<dbReference type="InterPro" id="IPR020538">
    <property type="entry name" value="Hydgase_Ni_incorp_HypA/HybF_CS"/>
</dbReference>
<dbReference type="PIRSF" id="PIRSF004761">
    <property type="entry name" value="Hydrgn_mat_HypA"/>
    <property type="match status" value="1"/>
</dbReference>
<feature type="binding site" evidence="5">
    <location>
        <position position="2"/>
    </location>
    <ligand>
        <name>Ni(2+)</name>
        <dbReference type="ChEBI" id="CHEBI:49786"/>
    </ligand>
</feature>
<dbReference type="Pfam" id="PF01155">
    <property type="entry name" value="HypA"/>
    <property type="match status" value="1"/>
</dbReference>
<feature type="binding site" evidence="5">
    <location>
        <position position="76"/>
    </location>
    <ligand>
        <name>Zn(2+)</name>
        <dbReference type="ChEBI" id="CHEBI:29105"/>
    </ligand>
</feature>
<dbReference type="GO" id="GO:0008270">
    <property type="term" value="F:zinc ion binding"/>
    <property type="evidence" value="ECO:0007669"/>
    <property type="project" value="UniProtKB-UniRule"/>
</dbReference>
<dbReference type="Gene3D" id="3.30.2320.80">
    <property type="match status" value="1"/>
</dbReference>
<feature type="binding site" evidence="5">
    <location>
        <position position="104"/>
    </location>
    <ligand>
        <name>Zn(2+)</name>
        <dbReference type="ChEBI" id="CHEBI:29105"/>
    </ligand>
</feature>
<dbReference type="InterPro" id="IPR000688">
    <property type="entry name" value="HypA/HybF"/>
</dbReference>
<accession>A0A7C5RT37</accession>
<evidence type="ECO:0000313" key="6">
    <source>
        <dbReference type="EMBL" id="HHM96187.1"/>
    </source>
</evidence>
<evidence type="ECO:0000256" key="2">
    <source>
        <dbReference type="ARBA" id="ARBA00022596"/>
    </source>
</evidence>
<dbReference type="PROSITE" id="PS01249">
    <property type="entry name" value="HYPA"/>
    <property type="match status" value="1"/>
</dbReference>
<evidence type="ECO:0000256" key="5">
    <source>
        <dbReference type="HAMAP-Rule" id="MF_00213"/>
    </source>
</evidence>
<dbReference type="GO" id="GO:0051604">
    <property type="term" value="P:protein maturation"/>
    <property type="evidence" value="ECO:0007669"/>
    <property type="project" value="InterPro"/>
</dbReference>
<comment type="similarity">
    <text evidence="1 5">Belongs to the HypA/HybF family.</text>
</comment>
<comment type="function">
    <text evidence="5">Involved in the maturation of [NiFe] hydrogenases. Required for nickel insertion into the metal center of the hydrogenase.</text>
</comment>
<organism evidence="6">
    <name type="scientific">Thermomicrobium roseum</name>
    <dbReference type="NCBI Taxonomy" id="500"/>
    <lineage>
        <taxon>Bacteria</taxon>
        <taxon>Pseudomonadati</taxon>
        <taxon>Thermomicrobiota</taxon>
        <taxon>Thermomicrobia</taxon>
        <taxon>Thermomicrobiales</taxon>
        <taxon>Thermomicrobiaceae</taxon>
        <taxon>Thermomicrobium</taxon>
    </lineage>
</organism>
<comment type="caution">
    <text evidence="6">The sequence shown here is derived from an EMBL/GenBank/DDBJ whole genome shotgun (WGS) entry which is preliminary data.</text>
</comment>
<dbReference type="PANTHER" id="PTHR34535:SF3">
    <property type="entry name" value="HYDROGENASE MATURATION FACTOR HYPA"/>
    <property type="match status" value="1"/>
</dbReference>
<keyword evidence="3 5" id="KW-0479">Metal-binding</keyword>
<evidence type="ECO:0000256" key="4">
    <source>
        <dbReference type="ARBA" id="ARBA00022833"/>
    </source>
</evidence>
<keyword evidence="4 5" id="KW-0862">Zinc</keyword>